<evidence type="ECO:0000256" key="9">
    <source>
        <dbReference type="ARBA" id="ARBA00023136"/>
    </source>
</evidence>
<protein>
    <recommendedName>
        <fullName evidence="2">non-specific serine/threonine protein kinase</fullName>
        <ecNumber evidence="2">2.7.11.1</ecNumber>
    </recommendedName>
</protein>
<dbReference type="PROSITE" id="PS00108">
    <property type="entry name" value="PROTEIN_KINASE_ST"/>
    <property type="match status" value="1"/>
</dbReference>
<dbReference type="GO" id="GO:0005886">
    <property type="term" value="C:plasma membrane"/>
    <property type="evidence" value="ECO:0007669"/>
    <property type="project" value="UniProtKB-SubCell"/>
</dbReference>
<keyword evidence="3" id="KW-1003">Cell membrane</keyword>
<comment type="subcellular location">
    <subcellularLocation>
        <location evidence="1">Cell membrane</location>
    </subcellularLocation>
</comment>
<dbReference type="FunFam" id="1.10.510.10:FF:001023">
    <property type="entry name" value="Os07g0541700 protein"/>
    <property type="match status" value="1"/>
</dbReference>
<evidence type="ECO:0000256" key="5">
    <source>
        <dbReference type="ARBA" id="ARBA00022679"/>
    </source>
</evidence>
<dbReference type="InterPro" id="IPR000719">
    <property type="entry name" value="Prot_kinase_dom"/>
</dbReference>
<dbReference type="Gene3D" id="1.10.510.10">
    <property type="entry name" value="Transferase(Phosphotransferase) domain 1"/>
    <property type="match status" value="2"/>
</dbReference>
<comment type="catalytic activity">
    <reaction evidence="10">
        <text>L-threonyl-[protein] + ATP = O-phospho-L-threonyl-[protein] + ADP + H(+)</text>
        <dbReference type="Rhea" id="RHEA:46608"/>
        <dbReference type="Rhea" id="RHEA-COMP:11060"/>
        <dbReference type="Rhea" id="RHEA-COMP:11605"/>
        <dbReference type="ChEBI" id="CHEBI:15378"/>
        <dbReference type="ChEBI" id="CHEBI:30013"/>
        <dbReference type="ChEBI" id="CHEBI:30616"/>
        <dbReference type="ChEBI" id="CHEBI:61977"/>
        <dbReference type="ChEBI" id="CHEBI:456216"/>
        <dbReference type="EC" id="2.7.11.1"/>
    </reaction>
</comment>
<evidence type="ECO:0000256" key="6">
    <source>
        <dbReference type="ARBA" id="ARBA00022741"/>
    </source>
</evidence>
<evidence type="ECO:0000313" key="13">
    <source>
        <dbReference type="EMBL" id="RRT49708.1"/>
    </source>
</evidence>
<dbReference type="PANTHER" id="PTHR47985:SF3">
    <property type="entry name" value="SERINE_THREONINE-PROTEIN KINASE PBL21-RELATED"/>
    <property type="match status" value="1"/>
</dbReference>
<organism evidence="13 14">
    <name type="scientific">Ensete ventricosum</name>
    <name type="common">Abyssinian banana</name>
    <name type="synonym">Musa ensete</name>
    <dbReference type="NCBI Taxonomy" id="4639"/>
    <lineage>
        <taxon>Eukaryota</taxon>
        <taxon>Viridiplantae</taxon>
        <taxon>Streptophyta</taxon>
        <taxon>Embryophyta</taxon>
        <taxon>Tracheophyta</taxon>
        <taxon>Spermatophyta</taxon>
        <taxon>Magnoliopsida</taxon>
        <taxon>Liliopsida</taxon>
        <taxon>Zingiberales</taxon>
        <taxon>Musaceae</taxon>
        <taxon>Ensete</taxon>
    </lineage>
</organism>
<evidence type="ECO:0000256" key="7">
    <source>
        <dbReference type="ARBA" id="ARBA00022777"/>
    </source>
</evidence>
<dbReference type="EC" id="2.7.11.1" evidence="2"/>
<sequence length="364" mass="40962">MNHPWKCARLTWPNDLSESEQPLTVSGVISVCLAGRLSAESLWRLRKTSTKETADKAKKSPLPWIEIVAVDELLSLSQPSLEGEEMQVRGQRRRTQLQIHLDVDEQVVAIKQLNLDGLQGNKEFLVEVLMLIMLRHENLVSLIGYCADGDERLLVYEYMPKGSLEDHLFGKLSFFLLSAITANLPCSLIIFSTMFHIFTVFWINYILLLKLSYAVYADLLKFSDPSLSKPHLEWNTRINIAVGVAKGLTYLHDVANPPVIYRDMKAANVLLDNDFNPKLSDFGLAKLGPDGDNTHVSTRVMGTYGYCAPDYALSGKLTMKSDVYSFGVLLLELITGQRAFDSSRIGGEQYLTNWVSDLNQYGFM</sequence>
<keyword evidence="9" id="KW-0472">Membrane</keyword>
<evidence type="ECO:0000256" key="3">
    <source>
        <dbReference type="ARBA" id="ARBA00022475"/>
    </source>
</evidence>
<dbReference type="InterPro" id="IPR008271">
    <property type="entry name" value="Ser/Thr_kinase_AS"/>
</dbReference>
<dbReference type="Proteomes" id="UP000287651">
    <property type="component" value="Unassembled WGS sequence"/>
</dbReference>
<dbReference type="SMART" id="SM00220">
    <property type="entry name" value="S_TKc"/>
    <property type="match status" value="1"/>
</dbReference>
<dbReference type="InterPro" id="IPR011009">
    <property type="entry name" value="Kinase-like_dom_sf"/>
</dbReference>
<evidence type="ECO:0000313" key="14">
    <source>
        <dbReference type="Proteomes" id="UP000287651"/>
    </source>
</evidence>
<evidence type="ECO:0000256" key="8">
    <source>
        <dbReference type="ARBA" id="ARBA00022840"/>
    </source>
</evidence>
<keyword evidence="6" id="KW-0547">Nucleotide-binding</keyword>
<dbReference type="Pfam" id="PF07714">
    <property type="entry name" value="PK_Tyr_Ser-Thr"/>
    <property type="match status" value="1"/>
</dbReference>
<comment type="catalytic activity">
    <reaction evidence="11">
        <text>L-seryl-[protein] + ATP = O-phospho-L-seryl-[protein] + ADP + H(+)</text>
        <dbReference type="Rhea" id="RHEA:17989"/>
        <dbReference type="Rhea" id="RHEA-COMP:9863"/>
        <dbReference type="Rhea" id="RHEA-COMP:11604"/>
        <dbReference type="ChEBI" id="CHEBI:15378"/>
        <dbReference type="ChEBI" id="CHEBI:29999"/>
        <dbReference type="ChEBI" id="CHEBI:30616"/>
        <dbReference type="ChEBI" id="CHEBI:83421"/>
        <dbReference type="ChEBI" id="CHEBI:456216"/>
        <dbReference type="EC" id="2.7.11.1"/>
    </reaction>
</comment>
<dbReference type="GO" id="GO:0005524">
    <property type="term" value="F:ATP binding"/>
    <property type="evidence" value="ECO:0007669"/>
    <property type="project" value="UniProtKB-KW"/>
</dbReference>
<evidence type="ECO:0000256" key="4">
    <source>
        <dbReference type="ARBA" id="ARBA00022527"/>
    </source>
</evidence>
<keyword evidence="4" id="KW-0723">Serine/threonine-protein kinase</keyword>
<feature type="domain" description="Protein kinase" evidence="12">
    <location>
        <begin position="74"/>
        <end position="364"/>
    </location>
</feature>
<dbReference type="EMBL" id="AMZH03013169">
    <property type="protein sequence ID" value="RRT49708.1"/>
    <property type="molecule type" value="Genomic_DNA"/>
</dbReference>
<dbReference type="GO" id="GO:0004674">
    <property type="term" value="F:protein serine/threonine kinase activity"/>
    <property type="evidence" value="ECO:0007669"/>
    <property type="project" value="UniProtKB-KW"/>
</dbReference>
<dbReference type="PANTHER" id="PTHR47985">
    <property type="entry name" value="OS07G0668900 PROTEIN"/>
    <property type="match status" value="1"/>
</dbReference>
<dbReference type="PROSITE" id="PS50011">
    <property type="entry name" value="PROTEIN_KINASE_DOM"/>
    <property type="match status" value="1"/>
</dbReference>
<accession>A0A426YDA6</accession>
<keyword evidence="5" id="KW-0808">Transferase</keyword>
<gene>
    <name evidence="13" type="ORF">B296_00052202</name>
</gene>
<dbReference type="InterPro" id="IPR001245">
    <property type="entry name" value="Ser-Thr/Tyr_kinase_cat_dom"/>
</dbReference>
<proteinExistence type="predicted"/>
<evidence type="ECO:0000256" key="1">
    <source>
        <dbReference type="ARBA" id="ARBA00004236"/>
    </source>
</evidence>
<dbReference type="AlphaFoldDB" id="A0A426YDA6"/>
<keyword evidence="8" id="KW-0067">ATP-binding</keyword>
<evidence type="ECO:0000256" key="10">
    <source>
        <dbReference type="ARBA" id="ARBA00047899"/>
    </source>
</evidence>
<name>A0A426YDA6_ENSVE</name>
<dbReference type="SUPFAM" id="SSF56112">
    <property type="entry name" value="Protein kinase-like (PK-like)"/>
    <property type="match status" value="1"/>
</dbReference>
<evidence type="ECO:0000256" key="11">
    <source>
        <dbReference type="ARBA" id="ARBA00048679"/>
    </source>
</evidence>
<evidence type="ECO:0000259" key="12">
    <source>
        <dbReference type="PROSITE" id="PS50011"/>
    </source>
</evidence>
<evidence type="ECO:0000256" key="2">
    <source>
        <dbReference type="ARBA" id="ARBA00012513"/>
    </source>
</evidence>
<reference evidence="13 14" key="1">
    <citation type="journal article" date="2014" name="Agronomy (Basel)">
        <title>A Draft Genome Sequence for Ensete ventricosum, the Drought-Tolerant Tree Against Hunger.</title>
        <authorList>
            <person name="Harrison J."/>
            <person name="Moore K.A."/>
            <person name="Paszkiewicz K."/>
            <person name="Jones T."/>
            <person name="Grant M."/>
            <person name="Ambacheew D."/>
            <person name="Muzemil S."/>
            <person name="Studholme D.J."/>
        </authorList>
    </citation>
    <scope>NUCLEOTIDE SEQUENCE [LARGE SCALE GENOMIC DNA]</scope>
</reference>
<comment type="caution">
    <text evidence="13">The sequence shown here is derived from an EMBL/GenBank/DDBJ whole genome shotgun (WGS) entry which is preliminary data.</text>
</comment>
<keyword evidence="7" id="KW-0418">Kinase</keyword>